<dbReference type="InterPro" id="IPR013087">
    <property type="entry name" value="Znf_C2H2_type"/>
</dbReference>
<evidence type="ECO:0000256" key="5">
    <source>
        <dbReference type="ARBA" id="ARBA00022737"/>
    </source>
</evidence>
<dbReference type="GO" id="GO:0016579">
    <property type="term" value="P:protein deubiquitination"/>
    <property type="evidence" value="ECO:0007669"/>
    <property type="project" value="InterPro"/>
</dbReference>
<dbReference type="WBParaSite" id="PDA_v2.g12397.t1">
    <property type="protein sequence ID" value="PDA_v2.g12397.t1"/>
    <property type="gene ID" value="PDA_v2.g12397"/>
</dbReference>
<dbReference type="Pfam" id="PF02099">
    <property type="entry name" value="Josephin"/>
    <property type="match status" value="1"/>
</dbReference>
<evidence type="ECO:0000256" key="3">
    <source>
        <dbReference type="ARBA" id="ARBA00022670"/>
    </source>
</evidence>
<feature type="region of interest" description="Disordered" evidence="13">
    <location>
        <begin position="1"/>
        <end position="27"/>
    </location>
</feature>
<evidence type="ECO:0000256" key="13">
    <source>
        <dbReference type="SAM" id="MobiDB-lite"/>
    </source>
</evidence>
<feature type="region of interest" description="Disordered" evidence="13">
    <location>
        <begin position="855"/>
        <end position="991"/>
    </location>
</feature>
<dbReference type="SMART" id="SM00355">
    <property type="entry name" value="ZnF_C2H2"/>
    <property type="match status" value="4"/>
</dbReference>
<evidence type="ECO:0000256" key="11">
    <source>
        <dbReference type="ARBA" id="ARBA00023163"/>
    </source>
</evidence>
<sequence>MVQSFITKQQFATPPLGKTEEKEEVKQQLTRSIREPRIERWREKNAKKRCIVAEECLKFRERPLVPEFERRNSDFKQLKAFGMSDASKKIGYHPIPSQIPIPMQRKTEYIEYTAKIPKMKATTILKPIIIKRKNCIAIGKKRGGCNGKTKLPHQTFKCSNPNVFQKFHKKCNKESFHVKNAGIKPTKVRGPQIWNGSSPFHSYILRHRKQKFVHQSKFCNDKLPVLFNIMLLGTVIALFKTFCTSTIIERLLAIVADILLYVIKEFSMNDAFWLTIICMINFVNASLNFKKRPKEVSVKSEIFAKQLIFNFNRPVPIFCHEFDTIEVVCEKVVADLSLQKGSFYLSWNGKPLKEINTVGDYGIKSLDHINVHLRQRGGGMERLSVEQASNNTPTNVGKNQLINEHKERLAISKANINSLHQHYNSCSICKNKEDGCHELRQILATTSNKEIITMLITYNLIPQNKLRDILQTEFHCRKFLDSSKENNISNNIHHNVDNTPPLNINVNEIIKAFDQLTFEKEDTKHNLDVNGLKQLQLKQGADDNNNDGDIIGTIFMFTAKNVLEELEITKKLNFNEIPESCPCCERSLLQVPSQTSILRHLEECQAEKIEHLELELKELRANISNSSPGHSTSSFAKVHVDGTHYNATTKLMPPKTTRATAKKAYCGQHALNHIMQQSMFNVVSMTDAANTIAINLAGAEDDPLYEHFDDQGNYSWEVLEVALKPHGCHLEQLNKPEYRDRYDNPQLSEAYLVNQGKHWFSIRRLNDIWILFDSLMDGARRIDNIQKYFRRMKENGTTIYVIIGNIPDVNVSEIELTQLQLAKLPQQLPHQSKQPIPDSKKNVANIERRYIRISDSDSDDYVKPSSFKKQTPSKTSNAETPTESTTRQRPKRPPIPPQNSSDSITIDSDSDSNVKKGSAEKSKTGKTRSTTKKQPEPTKPTKKKYQTAKPKPNTEKLSTDPINTSSQNSTSEDPMNYNDSDSYSDTPDPRLDLMSQITPELITSNTTYGSNNPITSEKFFNILKKQLKPKDIQSTMYILSFFNATNDPEQMLYDAFYYGFTEDPLQTRIYKHKWDALNKNKGPLVGLTDEQLSRVVIIMIRKGLSTSNKILEAIYIFLAAELPPVGDKNVKIELINCSEIEALINLHSNQRENILRILTETLETAITSFSSTLPIQTSDSNIETSYKTRFQKLLDILMNTTLSPRDRLLAALEFEYPHSPDDPQHHSHLNVIVQGVLQNLEIAVARYLERDTENYEFIYFKCDWPECNYVCNLKYHLSVHYKTHTGEKPHKCDWEGCNYQCIQSNNLTVHMKTHTGEKPNKCDWEGCDYECIQASNIKDHYKTHTGEKQHKCDWNGCDYECIQSSNLQRHIDTVHKQGKRHQCRNYPCKETFGRKDSRDRHEKCRCPFRN</sequence>
<keyword evidence="5" id="KW-0677">Repeat</keyword>
<evidence type="ECO:0000313" key="17">
    <source>
        <dbReference type="WBParaSite" id="PDA_v2.g12397.t1"/>
    </source>
</evidence>
<dbReference type="InterPro" id="IPR006155">
    <property type="entry name" value="Josephin"/>
</dbReference>
<dbReference type="GO" id="GO:0000981">
    <property type="term" value="F:DNA-binding transcription factor activity, RNA polymerase II-specific"/>
    <property type="evidence" value="ECO:0007669"/>
    <property type="project" value="TreeGrafter"/>
</dbReference>
<evidence type="ECO:0000259" key="14">
    <source>
        <dbReference type="PROSITE" id="PS50053"/>
    </source>
</evidence>
<evidence type="ECO:0000256" key="8">
    <source>
        <dbReference type="ARBA" id="ARBA00022801"/>
    </source>
</evidence>
<evidence type="ECO:0000256" key="4">
    <source>
        <dbReference type="ARBA" id="ARBA00022723"/>
    </source>
</evidence>
<dbReference type="PANTHER" id="PTHR14003">
    <property type="entry name" value="TRANSCRIPTIONAL REPRESSOR PROTEIN YY"/>
    <property type="match status" value="1"/>
</dbReference>
<proteinExistence type="predicted"/>
<keyword evidence="11" id="KW-0804">Transcription</keyword>
<comment type="catalytic activity">
    <reaction evidence="1">
        <text>Thiol-dependent hydrolysis of ester, thioester, amide, peptide and isopeptide bonds formed by the C-terminal Gly of ubiquitin (a 76-residue protein attached to proteins as an intracellular targeting signal).</text>
        <dbReference type="EC" id="3.4.19.12"/>
    </reaction>
</comment>
<evidence type="ECO:0000256" key="6">
    <source>
        <dbReference type="ARBA" id="ARBA00022771"/>
    </source>
</evidence>
<reference evidence="17" key="1">
    <citation type="submission" date="2022-11" db="UniProtKB">
        <authorList>
            <consortium name="WormBaseParasite"/>
        </authorList>
    </citation>
    <scope>IDENTIFICATION</scope>
</reference>
<feature type="domain" description="C2H2-type" evidence="15">
    <location>
        <begin position="1260"/>
        <end position="1289"/>
    </location>
</feature>
<keyword evidence="6 12" id="KW-0863">Zinc-finger</keyword>
<feature type="compositionally biased region" description="Polar residues" evidence="13">
    <location>
        <begin position="1"/>
        <end position="12"/>
    </location>
</feature>
<feature type="domain" description="Ubiquitin-like" evidence="14">
    <location>
        <begin position="323"/>
        <end position="378"/>
    </location>
</feature>
<dbReference type="GO" id="GO:0005667">
    <property type="term" value="C:transcription regulator complex"/>
    <property type="evidence" value="ECO:0007669"/>
    <property type="project" value="TreeGrafter"/>
</dbReference>
<dbReference type="Gene3D" id="3.90.70.40">
    <property type="match status" value="1"/>
</dbReference>
<evidence type="ECO:0000256" key="9">
    <source>
        <dbReference type="ARBA" id="ARBA00022833"/>
    </source>
</evidence>
<keyword evidence="7" id="KW-0833">Ubl conjugation pathway</keyword>
<dbReference type="GO" id="GO:0008270">
    <property type="term" value="F:zinc ion binding"/>
    <property type="evidence" value="ECO:0007669"/>
    <property type="project" value="UniProtKB-KW"/>
</dbReference>
<evidence type="ECO:0000256" key="2">
    <source>
        <dbReference type="ARBA" id="ARBA00012759"/>
    </source>
</evidence>
<feature type="compositionally biased region" description="Polar residues" evidence="13">
    <location>
        <begin position="867"/>
        <end position="885"/>
    </location>
</feature>
<dbReference type="PROSITE" id="PS50053">
    <property type="entry name" value="UBIQUITIN_2"/>
    <property type="match status" value="1"/>
</dbReference>
<keyword evidence="4" id="KW-0479">Metal-binding</keyword>
<feature type="compositionally biased region" description="Polar residues" evidence="13">
    <location>
        <begin position="960"/>
        <end position="985"/>
    </location>
</feature>
<feature type="compositionally biased region" description="Basic and acidic residues" evidence="13">
    <location>
        <begin position="18"/>
        <end position="27"/>
    </location>
</feature>
<dbReference type="EC" id="3.4.19.12" evidence="2"/>
<evidence type="ECO:0000259" key="15">
    <source>
        <dbReference type="PROSITE" id="PS50157"/>
    </source>
</evidence>
<dbReference type="Gene3D" id="3.10.20.90">
    <property type="entry name" value="Phosphatidylinositol 3-kinase Catalytic Subunit, Chain A, domain 1"/>
    <property type="match status" value="1"/>
</dbReference>
<evidence type="ECO:0000256" key="12">
    <source>
        <dbReference type="PROSITE-ProRule" id="PRU00042"/>
    </source>
</evidence>
<dbReference type="SUPFAM" id="SSF57667">
    <property type="entry name" value="beta-beta-alpha zinc fingers"/>
    <property type="match status" value="2"/>
</dbReference>
<dbReference type="GO" id="GO:0004843">
    <property type="term" value="F:cysteine-type deubiquitinase activity"/>
    <property type="evidence" value="ECO:0007669"/>
    <property type="project" value="UniProtKB-EC"/>
</dbReference>
<dbReference type="FunFam" id="3.30.160.60:FF:000032">
    <property type="entry name" value="Krueppel-like factor 4"/>
    <property type="match status" value="1"/>
</dbReference>
<keyword evidence="16" id="KW-1185">Reference proteome</keyword>
<evidence type="ECO:0000256" key="7">
    <source>
        <dbReference type="ARBA" id="ARBA00022786"/>
    </source>
</evidence>
<dbReference type="GO" id="GO:0000978">
    <property type="term" value="F:RNA polymerase II cis-regulatory region sequence-specific DNA binding"/>
    <property type="evidence" value="ECO:0007669"/>
    <property type="project" value="TreeGrafter"/>
</dbReference>
<feature type="compositionally biased region" description="Low complexity" evidence="13">
    <location>
        <begin position="898"/>
        <end position="907"/>
    </location>
</feature>
<evidence type="ECO:0000256" key="1">
    <source>
        <dbReference type="ARBA" id="ARBA00000707"/>
    </source>
</evidence>
<keyword evidence="9" id="KW-0862">Zinc</keyword>
<dbReference type="PROSITE" id="PS50157">
    <property type="entry name" value="ZINC_FINGER_C2H2_2"/>
    <property type="match status" value="3"/>
</dbReference>
<feature type="domain" description="C2H2-type" evidence="15">
    <location>
        <begin position="1290"/>
        <end position="1319"/>
    </location>
</feature>
<dbReference type="PROSITE" id="PS00028">
    <property type="entry name" value="ZINC_FINGER_C2H2_1"/>
    <property type="match status" value="4"/>
</dbReference>
<organism evidence="16 17">
    <name type="scientific">Panagrolaimus davidi</name>
    <dbReference type="NCBI Taxonomy" id="227884"/>
    <lineage>
        <taxon>Eukaryota</taxon>
        <taxon>Metazoa</taxon>
        <taxon>Ecdysozoa</taxon>
        <taxon>Nematoda</taxon>
        <taxon>Chromadorea</taxon>
        <taxon>Rhabditida</taxon>
        <taxon>Tylenchina</taxon>
        <taxon>Panagrolaimomorpha</taxon>
        <taxon>Panagrolaimoidea</taxon>
        <taxon>Panagrolaimidae</taxon>
        <taxon>Panagrolaimus</taxon>
    </lineage>
</organism>
<name>A0A914P4Y7_9BILA</name>
<protein>
    <recommendedName>
        <fullName evidence="2">ubiquitinyl hydrolase 1</fullName>
        <ecNumber evidence="2">3.4.19.12</ecNumber>
    </recommendedName>
</protein>
<dbReference type="InterPro" id="IPR036236">
    <property type="entry name" value="Znf_C2H2_sf"/>
</dbReference>
<evidence type="ECO:0000256" key="10">
    <source>
        <dbReference type="ARBA" id="ARBA00023015"/>
    </source>
</evidence>
<dbReference type="InterPro" id="IPR029071">
    <property type="entry name" value="Ubiquitin-like_domsf"/>
</dbReference>
<feature type="compositionally biased region" description="Basic and acidic residues" evidence="13">
    <location>
        <begin position="912"/>
        <end position="923"/>
    </location>
</feature>
<feature type="domain" description="C2H2-type" evidence="15">
    <location>
        <begin position="1320"/>
        <end position="1349"/>
    </location>
</feature>
<dbReference type="SUPFAM" id="SSF54236">
    <property type="entry name" value="Ubiquitin-like"/>
    <property type="match status" value="1"/>
</dbReference>
<dbReference type="GO" id="GO:0000785">
    <property type="term" value="C:chromatin"/>
    <property type="evidence" value="ECO:0007669"/>
    <property type="project" value="TreeGrafter"/>
</dbReference>
<dbReference type="Gene3D" id="1.10.287.10">
    <property type="entry name" value="S15/NS1, RNA-binding"/>
    <property type="match status" value="1"/>
</dbReference>
<dbReference type="Gene3D" id="3.30.160.60">
    <property type="entry name" value="Classic Zinc Finger"/>
    <property type="match status" value="4"/>
</dbReference>
<keyword evidence="3" id="KW-0645">Protease</keyword>
<dbReference type="InterPro" id="IPR000626">
    <property type="entry name" value="Ubiquitin-like_dom"/>
</dbReference>
<dbReference type="PANTHER" id="PTHR14003:SF19">
    <property type="entry name" value="YY2 TRANSCRIPTION FACTOR"/>
    <property type="match status" value="1"/>
</dbReference>
<keyword evidence="8" id="KW-0378">Hydrolase</keyword>
<dbReference type="GO" id="GO:0031519">
    <property type="term" value="C:PcG protein complex"/>
    <property type="evidence" value="ECO:0007669"/>
    <property type="project" value="TreeGrafter"/>
</dbReference>
<evidence type="ECO:0000313" key="16">
    <source>
        <dbReference type="Proteomes" id="UP000887578"/>
    </source>
</evidence>
<dbReference type="GO" id="GO:0006508">
    <property type="term" value="P:proteolysis"/>
    <property type="evidence" value="ECO:0007669"/>
    <property type="project" value="UniProtKB-KW"/>
</dbReference>
<keyword evidence="10" id="KW-0805">Transcription regulation</keyword>
<dbReference type="Proteomes" id="UP000887578">
    <property type="component" value="Unplaced"/>
</dbReference>
<dbReference type="SMART" id="SM01246">
    <property type="entry name" value="Josephin"/>
    <property type="match status" value="1"/>
</dbReference>
<accession>A0A914P4Y7</accession>